<gene>
    <name evidence="3" type="primary">pleD_15</name>
    <name evidence="3" type="ORF">GALL_126010</name>
</gene>
<dbReference type="SUPFAM" id="SSF52172">
    <property type="entry name" value="CheY-like"/>
    <property type="match status" value="2"/>
</dbReference>
<reference evidence="3" key="1">
    <citation type="submission" date="2016-10" db="EMBL/GenBank/DDBJ databases">
        <title>Sequence of Gallionella enrichment culture.</title>
        <authorList>
            <person name="Poehlein A."/>
            <person name="Muehling M."/>
            <person name="Daniel R."/>
        </authorList>
    </citation>
    <scope>NUCLEOTIDE SEQUENCE</scope>
</reference>
<dbReference type="Pfam" id="PF00072">
    <property type="entry name" value="Response_reg"/>
    <property type="match status" value="2"/>
</dbReference>
<evidence type="ECO:0000256" key="1">
    <source>
        <dbReference type="ARBA" id="ARBA00022553"/>
    </source>
</evidence>
<organism evidence="3">
    <name type="scientific">mine drainage metagenome</name>
    <dbReference type="NCBI Taxonomy" id="410659"/>
    <lineage>
        <taxon>unclassified sequences</taxon>
        <taxon>metagenomes</taxon>
        <taxon>ecological metagenomes</taxon>
    </lineage>
</organism>
<dbReference type="PANTHER" id="PTHR44591:SF3">
    <property type="entry name" value="RESPONSE REGULATORY DOMAIN-CONTAINING PROTEIN"/>
    <property type="match status" value="1"/>
</dbReference>
<dbReference type="SMART" id="SM00448">
    <property type="entry name" value="REC"/>
    <property type="match status" value="2"/>
</dbReference>
<evidence type="ECO:0000259" key="2">
    <source>
        <dbReference type="PROSITE" id="PS50110"/>
    </source>
</evidence>
<dbReference type="InterPro" id="IPR001789">
    <property type="entry name" value="Sig_transdc_resp-reg_receiver"/>
</dbReference>
<dbReference type="PROSITE" id="PS50110">
    <property type="entry name" value="RESPONSE_REGULATORY"/>
    <property type="match status" value="2"/>
</dbReference>
<dbReference type="GO" id="GO:0000160">
    <property type="term" value="P:phosphorelay signal transduction system"/>
    <property type="evidence" value="ECO:0007669"/>
    <property type="project" value="InterPro"/>
</dbReference>
<accession>A0A1J5S9W6</accession>
<evidence type="ECO:0000313" key="3">
    <source>
        <dbReference type="EMBL" id="OIR05289.1"/>
    </source>
</evidence>
<dbReference type="AlphaFoldDB" id="A0A1J5S9W6"/>
<proteinExistence type="predicted"/>
<keyword evidence="1" id="KW-0597">Phosphoprotein</keyword>
<protein>
    <submittedName>
        <fullName evidence="3">Response regulator PleD</fullName>
    </submittedName>
</protein>
<comment type="caution">
    <text evidence="3">The sequence shown here is derived from an EMBL/GenBank/DDBJ whole genome shotgun (WGS) entry which is preliminary data.</text>
</comment>
<dbReference type="InterPro" id="IPR011006">
    <property type="entry name" value="CheY-like_superfamily"/>
</dbReference>
<feature type="domain" description="Response regulatory" evidence="2">
    <location>
        <begin position="4"/>
        <end position="120"/>
    </location>
</feature>
<dbReference type="InterPro" id="IPR050595">
    <property type="entry name" value="Bact_response_regulator"/>
</dbReference>
<dbReference type="PANTHER" id="PTHR44591">
    <property type="entry name" value="STRESS RESPONSE REGULATOR PROTEIN 1"/>
    <property type="match status" value="1"/>
</dbReference>
<dbReference type="EMBL" id="MLJW01000051">
    <property type="protein sequence ID" value="OIR05289.1"/>
    <property type="molecule type" value="Genomic_DNA"/>
</dbReference>
<sequence length="385" mass="42457">MRYKVLTVDDSKTVRIIVKKAFKPYDTEILEAANGVEGLAMASKEQPDVILLDITMPVMDGVEMLTKLKSDPELKGIPVIMLTAEGGRDNVLKIAKIGVRDYIVKPFKEDLLVEKVGRIIDLKPITEGPVKTKSILDPCTILVVEDKPTIVQQIQEGLKHTPWKIHGMSATGEAIDFLGKNTPDLIMISLSLPDEAAFTLFRLIRASVKTKYTPIFGLCVKTEVNTQQQAQQVGFTSIATKPLDLIELESKVAKAMNLDTSRRYFGIEGEFFMMKLPENCTTVVINEVSNYLKPKVSEAVDSGICKAIIDVKEVKTLNMNVIKLLFQTMQTCRELALQFALVGNEAISAECKGFEDTRNWSFFPSVEDAKASLSKPTGAPVAGVA</sequence>
<name>A0A1J5S9W6_9ZZZZ</name>
<feature type="domain" description="Response regulatory" evidence="2">
    <location>
        <begin position="140"/>
        <end position="256"/>
    </location>
</feature>
<dbReference type="Gene3D" id="3.40.50.2300">
    <property type="match status" value="2"/>
</dbReference>